<dbReference type="Gene3D" id="1.10.10.10">
    <property type="entry name" value="Winged helix-like DNA-binding domain superfamily/Winged helix DNA-binding domain"/>
    <property type="match status" value="1"/>
</dbReference>
<proteinExistence type="inferred from homology"/>
<dbReference type="PANTHER" id="PTHR18964">
    <property type="entry name" value="ROK (REPRESSOR, ORF, KINASE) FAMILY"/>
    <property type="match status" value="1"/>
</dbReference>
<dbReference type="PANTHER" id="PTHR18964:SF149">
    <property type="entry name" value="BIFUNCTIONAL UDP-N-ACETYLGLUCOSAMINE 2-EPIMERASE_N-ACETYLMANNOSAMINE KINASE"/>
    <property type="match status" value="1"/>
</dbReference>
<dbReference type="GO" id="GO:0003677">
    <property type="term" value="F:DNA binding"/>
    <property type="evidence" value="ECO:0007669"/>
    <property type="project" value="InterPro"/>
</dbReference>
<dbReference type="SUPFAM" id="SSF53067">
    <property type="entry name" value="Actin-like ATPase domain"/>
    <property type="match status" value="1"/>
</dbReference>
<dbReference type="GO" id="GO:0006355">
    <property type="term" value="P:regulation of DNA-templated transcription"/>
    <property type="evidence" value="ECO:0007669"/>
    <property type="project" value="InterPro"/>
</dbReference>
<dbReference type="Pfam" id="PF09339">
    <property type="entry name" value="HTH_IclR"/>
    <property type="match status" value="1"/>
</dbReference>
<organism evidence="3">
    <name type="scientific">Leptolyngbya sp. NK1-12</name>
    <dbReference type="NCBI Taxonomy" id="2547451"/>
    <lineage>
        <taxon>Bacteria</taxon>
        <taxon>Bacillati</taxon>
        <taxon>Cyanobacteriota</taxon>
        <taxon>Cyanophyceae</taxon>
        <taxon>Leptolyngbyales</taxon>
        <taxon>Leptolyngbyaceae</taxon>
        <taxon>Leptolyngbya group</taxon>
        <taxon>Leptolyngbya</taxon>
    </lineage>
</organism>
<protein>
    <submittedName>
        <fullName evidence="3">ROK family transcriptional regulator</fullName>
    </submittedName>
</protein>
<dbReference type="InterPro" id="IPR036388">
    <property type="entry name" value="WH-like_DNA-bd_sf"/>
</dbReference>
<dbReference type="InterPro" id="IPR005471">
    <property type="entry name" value="Tscrpt_reg_IclR_N"/>
</dbReference>
<accession>A0AA96WM93</accession>
<dbReference type="Pfam" id="PF00480">
    <property type="entry name" value="ROK"/>
    <property type="match status" value="1"/>
</dbReference>
<dbReference type="InterPro" id="IPR000600">
    <property type="entry name" value="ROK"/>
</dbReference>
<comment type="similarity">
    <text evidence="1">Belongs to the ROK (NagC/XylR) family.</text>
</comment>
<evidence type="ECO:0000256" key="1">
    <source>
        <dbReference type="ARBA" id="ARBA00006479"/>
    </source>
</evidence>
<dbReference type="Gene3D" id="3.30.420.40">
    <property type="match status" value="2"/>
</dbReference>
<gene>
    <name evidence="3" type="ORF">HJG54_34010</name>
</gene>
<sequence length="399" mass="42905">MPAHRESFSSSHPAVLKQINTARLLELLRCRAPIARAELARLTGLTRSTVTVITAELIAQGLVRESGEVSSARGSGRPGVGLMLNPNGAFFIGAAIEAEHLTVVKLDLAAQIVARIQQPLVGTEPRPVLETLVQLINQIRQTEPASDLRLRGVGLTIQGVLNLAGVVIRAPFLDWSGVDLRYYLQPHLDLPLFVDNDANAAALAELYLGNATQSPCLLYILINNGIGSGIVINNRVFRGAYGTAGEISALMSDPPGQDNPYECGHRVGKEDLLNRYREQGGRATSLLELVERLAAGESIAHTVVQEWAEILARGLISVASLLNPEQIVLGGPLTVLFPYVKDTLTNQLRNQMPRQGEHGFFSNPKARLTVSAFGEDAAAVGGAVLAYQSLFQVPDLVLL</sequence>
<dbReference type="RefSeq" id="WP_316436347.1">
    <property type="nucleotide sequence ID" value="NZ_CP053587.1"/>
</dbReference>
<reference evidence="3" key="1">
    <citation type="submission" date="2020-05" db="EMBL/GenBank/DDBJ databases">
        <authorList>
            <person name="Zhu T."/>
            <person name="Keshari N."/>
            <person name="Lu X."/>
        </authorList>
    </citation>
    <scope>NUCLEOTIDE SEQUENCE</scope>
    <source>
        <strain evidence="3">NK1-12</strain>
    </source>
</reference>
<dbReference type="SUPFAM" id="SSF46785">
    <property type="entry name" value="Winged helix' DNA-binding domain"/>
    <property type="match status" value="1"/>
</dbReference>
<name>A0AA96WM93_9CYAN</name>
<dbReference type="InterPro" id="IPR036390">
    <property type="entry name" value="WH_DNA-bd_sf"/>
</dbReference>
<dbReference type="EMBL" id="CP053587">
    <property type="protein sequence ID" value="WNZ27844.1"/>
    <property type="molecule type" value="Genomic_DNA"/>
</dbReference>
<evidence type="ECO:0000259" key="2">
    <source>
        <dbReference type="Pfam" id="PF09339"/>
    </source>
</evidence>
<evidence type="ECO:0000313" key="3">
    <source>
        <dbReference type="EMBL" id="WNZ27844.1"/>
    </source>
</evidence>
<dbReference type="AlphaFoldDB" id="A0AA96WM93"/>
<dbReference type="InterPro" id="IPR043129">
    <property type="entry name" value="ATPase_NBD"/>
</dbReference>
<feature type="domain" description="HTH iclR-type" evidence="2">
    <location>
        <begin position="22"/>
        <end position="65"/>
    </location>
</feature>